<keyword evidence="3" id="KW-1185">Reference proteome</keyword>
<organism evidence="2 3">
    <name type="scientific">Mucilaginibacter litoreus</name>
    <dbReference type="NCBI Taxonomy" id="1048221"/>
    <lineage>
        <taxon>Bacteria</taxon>
        <taxon>Pseudomonadati</taxon>
        <taxon>Bacteroidota</taxon>
        <taxon>Sphingobacteriia</taxon>
        <taxon>Sphingobacteriales</taxon>
        <taxon>Sphingobacteriaceae</taxon>
        <taxon>Mucilaginibacter</taxon>
    </lineage>
</organism>
<feature type="signal peptide" evidence="1">
    <location>
        <begin position="1"/>
        <end position="25"/>
    </location>
</feature>
<dbReference type="Proteomes" id="UP001597010">
    <property type="component" value="Unassembled WGS sequence"/>
</dbReference>
<comment type="caution">
    <text evidence="2">The sequence shown here is derived from an EMBL/GenBank/DDBJ whole genome shotgun (WGS) entry which is preliminary data.</text>
</comment>
<evidence type="ECO:0008006" key="4">
    <source>
        <dbReference type="Google" id="ProtNLM"/>
    </source>
</evidence>
<dbReference type="RefSeq" id="WP_377112907.1">
    <property type="nucleotide sequence ID" value="NZ_JBHTHZ010000003.1"/>
</dbReference>
<dbReference type="EMBL" id="JBHTHZ010000003">
    <property type="protein sequence ID" value="MFD0793302.1"/>
    <property type="molecule type" value="Genomic_DNA"/>
</dbReference>
<reference evidence="3" key="1">
    <citation type="journal article" date="2019" name="Int. J. Syst. Evol. Microbiol.">
        <title>The Global Catalogue of Microorganisms (GCM) 10K type strain sequencing project: providing services to taxonomists for standard genome sequencing and annotation.</title>
        <authorList>
            <consortium name="The Broad Institute Genomics Platform"/>
            <consortium name="The Broad Institute Genome Sequencing Center for Infectious Disease"/>
            <person name="Wu L."/>
            <person name="Ma J."/>
        </authorList>
    </citation>
    <scope>NUCLEOTIDE SEQUENCE [LARGE SCALE GENOMIC DNA]</scope>
    <source>
        <strain evidence="3">CCUG 61484</strain>
    </source>
</reference>
<gene>
    <name evidence="2" type="ORF">ACFQZX_06705</name>
</gene>
<evidence type="ECO:0000313" key="2">
    <source>
        <dbReference type="EMBL" id="MFD0793302.1"/>
    </source>
</evidence>
<accession>A0ABW3AQZ5</accession>
<proteinExistence type="predicted"/>
<evidence type="ECO:0000313" key="3">
    <source>
        <dbReference type="Proteomes" id="UP001597010"/>
    </source>
</evidence>
<name>A0ABW3AQZ5_9SPHI</name>
<feature type="chain" id="PRO_5045063979" description="Lipocalin-like domain-containing protein" evidence="1">
    <location>
        <begin position="26"/>
        <end position="142"/>
    </location>
</feature>
<sequence length="142" mass="15522">MKTKCIKTLAISTFIVLCAITATFAQCDKAVTLKSSETSFLDGQGNVTRTKAEDVVVTITPTDITIEPNDDPKMTGKISSKTCNWTVPFKEGRMVIKSTITGQGDEKHITVTVEGKGGKVTLTFEAEEMKDRKIQIVADKFE</sequence>
<keyword evidence="1" id="KW-0732">Signal</keyword>
<protein>
    <recommendedName>
        <fullName evidence="4">Lipocalin-like domain-containing protein</fullName>
    </recommendedName>
</protein>
<evidence type="ECO:0000256" key="1">
    <source>
        <dbReference type="SAM" id="SignalP"/>
    </source>
</evidence>